<keyword evidence="2" id="KW-1185">Reference proteome</keyword>
<dbReference type="Proteomes" id="UP001371456">
    <property type="component" value="Unassembled WGS sequence"/>
</dbReference>
<accession>A0AAN8U4F1</accession>
<reference evidence="1 2" key="1">
    <citation type="submission" date="2024-02" db="EMBL/GenBank/DDBJ databases">
        <title>de novo genome assembly of Solanum bulbocastanum strain 11H21.</title>
        <authorList>
            <person name="Hosaka A.J."/>
        </authorList>
    </citation>
    <scope>NUCLEOTIDE SEQUENCE [LARGE SCALE GENOMIC DNA]</scope>
    <source>
        <tissue evidence="1">Young leaves</tissue>
    </source>
</reference>
<name>A0AAN8U4F1_SOLBU</name>
<gene>
    <name evidence="1" type="ORF">RDI58_001098</name>
</gene>
<evidence type="ECO:0008006" key="3">
    <source>
        <dbReference type="Google" id="ProtNLM"/>
    </source>
</evidence>
<proteinExistence type="predicted"/>
<sequence>MTWFDCFNRLRKLCYIKSSYKKISASPNKSFVCPRGFYRAIGGVGFGYDTIQKTYKVVRISEISGEEPFNDPSVVDWRGEIYDFSVDSWREVAFGEEEFPWPL</sequence>
<organism evidence="1 2">
    <name type="scientific">Solanum bulbocastanum</name>
    <name type="common">Wild potato</name>
    <dbReference type="NCBI Taxonomy" id="147425"/>
    <lineage>
        <taxon>Eukaryota</taxon>
        <taxon>Viridiplantae</taxon>
        <taxon>Streptophyta</taxon>
        <taxon>Embryophyta</taxon>
        <taxon>Tracheophyta</taxon>
        <taxon>Spermatophyta</taxon>
        <taxon>Magnoliopsida</taxon>
        <taxon>eudicotyledons</taxon>
        <taxon>Gunneridae</taxon>
        <taxon>Pentapetalae</taxon>
        <taxon>asterids</taxon>
        <taxon>lamiids</taxon>
        <taxon>Solanales</taxon>
        <taxon>Solanaceae</taxon>
        <taxon>Solanoideae</taxon>
        <taxon>Solaneae</taxon>
        <taxon>Solanum</taxon>
    </lineage>
</organism>
<evidence type="ECO:0000313" key="1">
    <source>
        <dbReference type="EMBL" id="KAK6803314.1"/>
    </source>
</evidence>
<dbReference type="AlphaFoldDB" id="A0AAN8U4F1"/>
<protein>
    <recommendedName>
        <fullName evidence="3">F-box protein</fullName>
    </recommendedName>
</protein>
<comment type="caution">
    <text evidence="1">The sequence shown here is derived from an EMBL/GenBank/DDBJ whole genome shotgun (WGS) entry which is preliminary data.</text>
</comment>
<evidence type="ECO:0000313" key="2">
    <source>
        <dbReference type="Proteomes" id="UP001371456"/>
    </source>
</evidence>
<dbReference type="EMBL" id="JBANQN010000001">
    <property type="protein sequence ID" value="KAK6803314.1"/>
    <property type="molecule type" value="Genomic_DNA"/>
</dbReference>